<dbReference type="InterPro" id="IPR017900">
    <property type="entry name" value="4Fe4S_Fe_S_CS"/>
</dbReference>
<evidence type="ECO:0000313" key="11">
    <source>
        <dbReference type="EMBL" id="SFX10170.1"/>
    </source>
</evidence>
<feature type="compositionally biased region" description="Basic and acidic residues" evidence="9">
    <location>
        <begin position="466"/>
        <end position="483"/>
    </location>
</feature>
<name>A0A1K1UBH0_9GAMM</name>
<dbReference type="Pfam" id="PF13375">
    <property type="entry name" value="RnfC_N"/>
    <property type="match status" value="1"/>
</dbReference>
<keyword evidence="8" id="KW-0472">Membrane</keyword>
<dbReference type="PROSITE" id="PS51379">
    <property type="entry name" value="4FE4S_FER_2"/>
    <property type="match status" value="2"/>
</dbReference>
<dbReference type="NCBIfam" id="NF003454">
    <property type="entry name" value="PRK05035.1"/>
    <property type="match status" value="1"/>
</dbReference>
<feature type="domain" description="4Fe-4S ferredoxin-type" evidence="10">
    <location>
        <begin position="366"/>
        <end position="396"/>
    </location>
</feature>
<dbReference type="GO" id="GO:0009055">
    <property type="term" value="F:electron transfer activity"/>
    <property type="evidence" value="ECO:0007669"/>
    <property type="project" value="InterPro"/>
</dbReference>
<dbReference type="Gene3D" id="3.40.50.11540">
    <property type="entry name" value="NADH-ubiquinone oxidoreductase 51kDa subunit"/>
    <property type="match status" value="1"/>
</dbReference>
<evidence type="ECO:0000256" key="8">
    <source>
        <dbReference type="HAMAP-Rule" id="MF_00461"/>
    </source>
</evidence>
<comment type="cofactor">
    <cofactor evidence="8">
        <name>[4Fe-4S] cluster</name>
        <dbReference type="ChEBI" id="CHEBI:49883"/>
    </cofactor>
    <text evidence="8">Binds 2 [4Fe-4S] clusters per subunit.</text>
</comment>
<feature type="binding site" evidence="8">
    <location>
        <position position="382"/>
    </location>
    <ligand>
        <name>[4Fe-4S] cluster</name>
        <dbReference type="ChEBI" id="CHEBI:49883"/>
        <label>1</label>
    </ligand>
</feature>
<comment type="function">
    <text evidence="8">Part of a membrane-bound complex that couples electron transfer with translocation of ions across the membrane.</text>
</comment>
<feature type="binding site" evidence="8">
    <location>
        <position position="415"/>
    </location>
    <ligand>
        <name>[4Fe-4S] cluster</name>
        <dbReference type="ChEBI" id="CHEBI:49883"/>
        <label>2</label>
    </ligand>
</feature>
<accession>A0A1K1UBH0</accession>
<dbReference type="InterPro" id="IPR011538">
    <property type="entry name" value="Nuo51_FMN-bd"/>
</dbReference>
<dbReference type="HAMAP" id="MF_00461">
    <property type="entry name" value="RsxC_RnfC"/>
    <property type="match status" value="1"/>
</dbReference>
<feature type="compositionally biased region" description="Low complexity" evidence="9">
    <location>
        <begin position="575"/>
        <end position="593"/>
    </location>
</feature>
<feature type="region of interest" description="Disordered" evidence="9">
    <location>
        <begin position="565"/>
        <end position="614"/>
    </location>
</feature>
<dbReference type="Pfam" id="PF12838">
    <property type="entry name" value="Fer4_7"/>
    <property type="match status" value="1"/>
</dbReference>
<dbReference type="EMBL" id="FPJW01000001">
    <property type="protein sequence ID" value="SFX10170.1"/>
    <property type="molecule type" value="Genomic_DNA"/>
</dbReference>
<proteinExistence type="inferred from homology"/>
<keyword evidence="12" id="KW-1185">Reference proteome</keyword>
<dbReference type="AlphaFoldDB" id="A0A1K1UBH0"/>
<feature type="compositionally biased region" description="Low complexity" evidence="9">
    <location>
        <begin position="484"/>
        <end position="534"/>
    </location>
</feature>
<dbReference type="GO" id="GO:0022900">
    <property type="term" value="P:electron transport chain"/>
    <property type="evidence" value="ECO:0007669"/>
    <property type="project" value="UniProtKB-UniRule"/>
</dbReference>
<dbReference type="InterPro" id="IPR026902">
    <property type="entry name" value="RnfC_N"/>
</dbReference>
<feature type="region of interest" description="Disordered" evidence="9">
    <location>
        <begin position="1"/>
        <end position="24"/>
    </location>
</feature>
<keyword evidence="8" id="KW-1278">Translocase</keyword>
<evidence type="ECO:0000256" key="6">
    <source>
        <dbReference type="ARBA" id="ARBA00023004"/>
    </source>
</evidence>
<comment type="subcellular location">
    <subcellularLocation>
        <location evidence="8">Cell inner membrane</location>
        <topology evidence="8">Peripheral membrane protein</topology>
    </subcellularLocation>
</comment>
<feature type="binding site" evidence="8">
    <location>
        <position position="376"/>
    </location>
    <ligand>
        <name>[4Fe-4S] cluster</name>
        <dbReference type="ChEBI" id="CHEBI:49883"/>
        <label>1</label>
    </ligand>
</feature>
<dbReference type="PROSITE" id="PS00198">
    <property type="entry name" value="4FE4S_FER_1"/>
    <property type="match status" value="1"/>
</dbReference>
<feature type="binding site" evidence="8">
    <location>
        <position position="418"/>
    </location>
    <ligand>
        <name>[4Fe-4S] cluster</name>
        <dbReference type="ChEBI" id="CHEBI:49883"/>
        <label>2</label>
    </ligand>
</feature>
<keyword evidence="5 8" id="KW-0249">Electron transport</keyword>
<organism evidence="11 12">
    <name type="scientific">Marinospirillum alkaliphilum DSM 21637</name>
    <dbReference type="NCBI Taxonomy" id="1122209"/>
    <lineage>
        <taxon>Bacteria</taxon>
        <taxon>Pseudomonadati</taxon>
        <taxon>Pseudomonadota</taxon>
        <taxon>Gammaproteobacteria</taxon>
        <taxon>Oceanospirillales</taxon>
        <taxon>Oceanospirillaceae</taxon>
        <taxon>Marinospirillum</taxon>
    </lineage>
</organism>
<gene>
    <name evidence="8" type="primary">rnfC</name>
    <name evidence="11" type="ORF">SAMN02745752_00542</name>
</gene>
<keyword evidence="7 8" id="KW-0411">Iron-sulfur</keyword>
<dbReference type="InterPro" id="IPR019554">
    <property type="entry name" value="Soluble_ligand-bd"/>
</dbReference>
<dbReference type="Gene3D" id="3.30.70.20">
    <property type="match status" value="1"/>
</dbReference>
<dbReference type="Pfam" id="PF01512">
    <property type="entry name" value="Complex1_51K"/>
    <property type="match status" value="1"/>
</dbReference>
<comment type="subunit">
    <text evidence="8">The complex is composed of six subunits: RnfA, RnfB, RnfC, RnfD, RnfE and RnfG.</text>
</comment>
<evidence type="ECO:0000256" key="2">
    <source>
        <dbReference type="ARBA" id="ARBA00022485"/>
    </source>
</evidence>
<dbReference type="Proteomes" id="UP000182350">
    <property type="component" value="Unassembled WGS sequence"/>
</dbReference>
<evidence type="ECO:0000256" key="3">
    <source>
        <dbReference type="ARBA" id="ARBA00022723"/>
    </source>
</evidence>
<dbReference type="SUPFAM" id="SSF46548">
    <property type="entry name" value="alpha-helical ferredoxin"/>
    <property type="match status" value="1"/>
</dbReference>
<evidence type="ECO:0000259" key="10">
    <source>
        <dbReference type="PROSITE" id="PS51379"/>
    </source>
</evidence>
<dbReference type="SUPFAM" id="SSF142019">
    <property type="entry name" value="Nqo1 FMN-binding domain-like"/>
    <property type="match status" value="1"/>
</dbReference>
<evidence type="ECO:0000256" key="1">
    <source>
        <dbReference type="ARBA" id="ARBA00022448"/>
    </source>
</evidence>
<dbReference type="PANTHER" id="PTHR43034:SF2">
    <property type="entry name" value="ION-TRANSLOCATING OXIDOREDUCTASE COMPLEX SUBUNIT C"/>
    <property type="match status" value="1"/>
</dbReference>
<keyword evidence="3 8" id="KW-0479">Metal-binding</keyword>
<comment type="similarity">
    <text evidence="8">Belongs to the 4Fe4S bacterial-type ferredoxin family. RnfC subfamily.</text>
</comment>
<feature type="binding site" evidence="8">
    <location>
        <position position="421"/>
    </location>
    <ligand>
        <name>[4Fe-4S] cluster</name>
        <dbReference type="ChEBI" id="CHEBI:49883"/>
        <label>2</label>
    </ligand>
</feature>
<keyword evidence="6 8" id="KW-0408">Iron</keyword>
<dbReference type="NCBIfam" id="TIGR01945">
    <property type="entry name" value="rnfC"/>
    <property type="match status" value="1"/>
</dbReference>
<evidence type="ECO:0000313" key="12">
    <source>
        <dbReference type="Proteomes" id="UP000182350"/>
    </source>
</evidence>
<keyword evidence="4 8" id="KW-0677">Repeat</keyword>
<feature type="binding site" evidence="8">
    <location>
        <position position="425"/>
    </location>
    <ligand>
        <name>[4Fe-4S] cluster</name>
        <dbReference type="ChEBI" id="CHEBI:49883"/>
        <label>1</label>
    </ligand>
</feature>
<dbReference type="Pfam" id="PF10531">
    <property type="entry name" value="SLBB"/>
    <property type="match status" value="1"/>
</dbReference>
<feature type="domain" description="4Fe-4S ferredoxin-type" evidence="10">
    <location>
        <begin position="405"/>
        <end position="435"/>
    </location>
</feature>
<sequence length="614" mass="66157">MIQQTISRPFHGGIHPPEHKHLSNQAPLRTAPLPEEVVLSLVQHAGRIAEPIVQVGDRVQTGQLLAGCQSGTGACIHASISGEVIAIEPRPMAHPSGLTAPSIVIRSDGQDSRWPWPTLPDWQQASDQQLLAQLEHAGLVGLGGATFPTWIKLEGARKHGIRTLIINAAECEPYITADDLLMRSRPEALLEGIALLERLLQPEQLLLGIEDNKPEALQAIAQAIAGHALESRLKACVLPTRYPSGGEKQLIQLLTGQEVPSGKLPIDLGILCQNVGTLVALRDAVVLGQPLIERVVTLTGQAVRNPGNWLVRLGTPISQLLQLAEADPEQAERLIVGGPMMGFNLDSDQYHVTKGMNCLLLTTAEELPLPGPEQPCIRCGRCEDACPVRLLPQQLYFYAAGGAFDKAEQQQLADCIECGACAWVCPSEIPLVQYYRHAKDQLIRKRADARKADLAKLRFEARKARLEREEQEKETKRRARAEAAAKMAAAKRAASETAENPTPAPATAAATTTATPAPAAENTASAPPTAAAASGSLDDKQLKQLKIARAAAAVAVKKAEKTLANLHTTPDATPEQIQEQQQRVEAAQQQLARAEQRLQDAEQADAATSQEPDR</sequence>
<keyword evidence="8" id="KW-0997">Cell inner membrane</keyword>
<dbReference type="EC" id="7.-.-.-" evidence="8"/>
<evidence type="ECO:0000256" key="4">
    <source>
        <dbReference type="ARBA" id="ARBA00022737"/>
    </source>
</evidence>
<feature type="region of interest" description="Disordered" evidence="9">
    <location>
        <begin position="466"/>
        <end position="537"/>
    </location>
</feature>
<dbReference type="PANTHER" id="PTHR43034">
    <property type="entry name" value="ION-TRANSLOCATING OXIDOREDUCTASE COMPLEX SUBUNIT C"/>
    <property type="match status" value="1"/>
</dbReference>
<dbReference type="GO" id="GO:0005886">
    <property type="term" value="C:plasma membrane"/>
    <property type="evidence" value="ECO:0007669"/>
    <property type="project" value="UniProtKB-SubCell"/>
</dbReference>
<dbReference type="InterPro" id="IPR037225">
    <property type="entry name" value="Nuo51_FMN-bd_sf"/>
</dbReference>
<dbReference type="InterPro" id="IPR017896">
    <property type="entry name" value="4Fe4S_Fe-S-bd"/>
</dbReference>
<keyword evidence="2 8" id="KW-0004">4Fe-4S</keyword>
<dbReference type="Gene3D" id="2.40.50.100">
    <property type="match status" value="1"/>
</dbReference>
<reference evidence="11 12" key="1">
    <citation type="submission" date="2016-11" db="EMBL/GenBank/DDBJ databases">
        <authorList>
            <person name="Jaros S."/>
            <person name="Januszkiewicz K."/>
            <person name="Wedrychowicz H."/>
        </authorList>
    </citation>
    <scope>NUCLEOTIDE SEQUENCE [LARGE SCALE GENOMIC DNA]</scope>
    <source>
        <strain evidence="11 12">DSM 21637</strain>
    </source>
</reference>
<evidence type="ECO:0000256" key="5">
    <source>
        <dbReference type="ARBA" id="ARBA00022982"/>
    </source>
</evidence>
<keyword evidence="8" id="KW-1003">Cell membrane</keyword>
<dbReference type="InterPro" id="IPR010208">
    <property type="entry name" value="Ion_transpt_RnfC/RsxC"/>
</dbReference>
<protein>
    <recommendedName>
        <fullName evidence="8">Ion-translocating oxidoreductase complex subunit C</fullName>
        <ecNumber evidence="8">7.-.-.-</ecNumber>
    </recommendedName>
    <alternativeName>
        <fullName evidence="8">Rnf electron transport complex subunit C</fullName>
    </alternativeName>
</protein>
<dbReference type="GO" id="GO:0051539">
    <property type="term" value="F:4 iron, 4 sulfur cluster binding"/>
    <property type="evidence" value="ECO:0007669"/>
    <property type="project" value="UniProtKB-KW"/>
</dbReference>
<dbReference type="GO" id="GO:0046872">
    <property type="term" value="F:metal ion binding"/>
    <property type="evidence" value="ECO:0007669"/>
    <property type="project" value="UniProtKB-KW"/>
</dbReference>
<feature type="binding site" evidence="8">
    <location>
        <position position="386"/>
    </location>
    <ligand>
        <name>[4Fe-4S] cluster</name>
        <dbReference type="ChEBI" id="CHEBI:49883"/>
        <label>2</label>
    </ligand>
</feature>
<dbReference type="STRING" id="1122209.SAMN02745752_00542"/>
<dbReference type="RefSeq" id="WP_072324745.1">
    <property type="nucleotide sequence ID" value="NZ_FPJW01000001.1"/>
</dbReference>
<evidence type="ECO:0000256" key="9">
    <source>
        <dbReference type="SAM" id="MobiDB-lite"/>
    </source>
</evidence>
<feature type="binding site" evidence="8">
    <location>
        <position position="379"/>
    </location>
    <ligand>
        <name>[4Fe-4S] cluster</name>
        <dbReference type="ChEBI" id="CHEBI:49883"/>
        <label>1</label>
    </ligand>
</feature>
<evidence type="ECO:0000256" key="7">
    <source>
        <dbReference type="ARBA" id="ARBA00023014"/>
    </source>
</evidence>
<keyword evidence="1 8" id="KW-0813">Transport</keyword>